<comment type="subcellular location">
    <subcellularLocation>
        <location evidence="1">Cell envelope</location>
    </subcellularLocation>
</comment>
<proteinExistence type="predicted"/>
<dbReference type="Proteomes" id="UP001368318">
    <property type="component" value="Chromosome"/>
</dbReference>
<sequence>MKNIFITFFTSIVLFTCQAQEAPKQFSEKALNDTFITLEGESLTFSSILNKYEGKTILIDVWASWCSDCIKSMPNLKMLQNEHKDVTYLFLSLDKNVGAWKRGIKKYDVQGEHYYMQSGWKGDFGDFLNLDWIPRYLVVDKNQNIKLYKAVKATDKNLKNALIK</sequence>
<dbReference type="EMBL" id="CP136925">
    <property type="protein sequence ID" value="WXA13921.1"/>
    <property type="molecule type" value="Genomic_DNA"/>
</dbReference>
<dbReference type="Gene3D" id="3.40.30.10">
    <property type="entry name" value="Glutaredoxin"/>
    <property type="match status" value="1"/>
</dbReference>
<dbReference type="CDD" id="cd02966">
    <property type="entry name" value="TlpA_like_family"/>
    <property type="match status" value="1"/>
</dbReference>
<dbReference type="KEGG" id="mcaa:R3L15_03395"/>
<evidence type="ECO:0000256" key="2">
    <source>
        <dbReference type="ARBA" id="ARBA00022748"/>
    </source>
</evidence>
<keyword evidence="8" id="KW-1185">Reference proteome</keyword>
<feature type="domain" description="Thioredoxin" evidence="5">
    <location>
        <begin position="24"/>
        <end position="159"/>
    </location>
</feature>
<reference evidence="7 8" key="1">
    <citation type="submission" date="2023-10" db="EMBL/GenBank/DDBJ databases">
        <title>Culture-based analysis of two novel bacteria associated with mangrove crab gills.</title>
        <authorList>
            <person name="Yang X."/>
            <person name="Garuglieri E."/>
            <person name="Van Goethem M.W."/>
            <person name="Fusi M."/>
            <person name="Marasco R."/>
            <person name="Daffonchio D.G."/>
        </authorList>
    </citation>
    <scope>NUCLEOTIDE SEQUENCE</scope>
    <source>
        <strain evidence="7">UG2-1</strain>
        <strain evidence="6">UG2-2</strain>
        <strain evidence="8">UG2_2</strain>
    </source>
</reference>
<dbReference type="InterPro" id="IPR013740">
    <property type="entry name" value="Redoxin"/>
</dbReference>
<organism evidence="7">
    <name type="scientific">Mangrovimonas cancribranchiae</name>
    <dbReference type="NCBI Taxonomy" id="3080055"/>
    <lineage>
        <taxon>Bacteria</taxon>
        <taxon>Pseudomonadati</taxon>
        <taxon>Bacteroidota</taxon>
        <taxon>Flavobacteriia</taxon>
        <taxon>Flavobacteriales</taxon>
        <taxon>Flavobacteriaceae</taxon>
        <taxon>Mangrovimonas</taxon>
    </lineage>
</organism>
<evidence type="ECO:0000256" key="4">
    <source>
        <dbReference type="ARBA" id="ARBA00023284"/>
    </source>
</evidence>
<keyword evidence="3" id="KW-1015">Disulfide bond</keyword>
<dbReference type="EMBL" id="CP136924">
    <property type="protein sequence ID" value="WXA03657.1"/>
    <property type="molecule type" value="Genomic_DNA"/>
</dbReference>
<keyword evidence="4" id="KW-0676">Redox-active center</keyword>
<name>A0AAU6P8P4_9FLAO</name>
<protein>
    <submittedName>
        <fullName evidence="7">TlpA disulfide reductase family protein</fullName>
    </submittedName>
</protein>
<dbReference type="InterPro" id="IPR050553">
    <property type="entry name" value="Thioredoxin_ResA/DsbE_sf"/>
</dbReference>
<evidence type="ECO:0000259" key="5">
    <source>
        <dbReference type="PROSITE" id="PS51352"/>
    </source>
</evidence>
<evidence type="ECO:0000313" key="8">
    <source>
        <dbReference type="Proteomes" id="UP001368318"/>
    </source>
</evidence>
<dbReference type="AlphaFoldDB" id="A0AAU6P8P4"/>
<dbReference type="PANTHER" id="PTHR42852">
    <property type="entry name" value="THIOL:DISULFIDE INTERCHANGE PROTEIN DSBE"/>
    <property type="match status" value="1"/>
</dbReference>
<dbReference type="SUPFAM" id="SSF52833">
    <property type="entry name" value="Thioredoxin-like"/>
    <property type="match status" value="1"/>
</dbReference>
<dbReference type="InterPro" id="IPR013766">
    <property type="entry name" value="Thioredoxin_domain"/>
</dbReference>
<keyword evidence="2" id="KW-0201">Cytochrome c-type biogenesis</keyword>
<dbReference type="GO" id="GO:0030313">
    <property type="term" value="C:cell envelope"/>
    <property type="evidence" value="ECO:0007669"/>
    <property type="project" value="UniProtKB-SubCell"/>
</dbReference>
<accession>A0AAU6P8P4</accession>
<dbReference type="GO" id="GO:0017004">
    <property type="term" value="P:cytochrome complex assembly"/>
    <property type="evidence" value="ECO:0007669"/>
    <property type="project" value="UniProtKB-KW"/>
</dbReference>
<evidence type="ECO:0000256" key="1">
    <source>
        <dbReference type="ARBA" id="ARBA00004196"/>
    </source>
</evidence>
<gene>
    <name evidence="7" type="ORF">R3L15_03395</name>
    <name evidence="6" type="ORF">R3L16_04000</name>
</gene>
<dbReference type="Pfam" id="PF08534">
    <property type="entry name" value="Redoxin"/>
    <property type="match status" value="1"/>
</dbReference>
<dbReference type="PANTHER" id="PTHR42852:SF6">
    <property type="entry name" value="THIOL:DISULFIDE INTERCHANGE PROTEIN DSBE"/>
    <property type="match status" value="1"/>
</dbReference>
<dbReference type="RefSeq" id="WP_338733230.1">
    <property type="nucleotide sequence ID" value="NZ_CP136924.1"/>
</dbReference>
<dbReference type="InterPro" id="IPR036249">
    <property type="entry name" value="Thioredoxin-like_sf"/>
</dbReference>
<evidence type="ECO:0000313" key="6">
    <source>
        <dbReference type="EMBL" id="WXA03657.1"/>
    </source>
</evidence>
<dbReference type="PROSITE" id="PS51352">
    <property type="entry name" value="THIOREDOXIN_2"/>
    <property type="match status" value="1"/>
</dbReference>
<evidence type="ECO:0000256" key="3">
    <source>
        <dbReference type="ARBA" id="ARBA00023157"/>
    </source>
</evidence>
<evidence type="ECO:0000313" key="7">
    <source>
        <dbReference type="EMBL" id="WXA13921.1"/>
    </source>
</evidence>